<evidence type="ECO:0000256" key="2">
    <source>
        <dbReference type="SAM" id="Phobius"/>
    </source>
</evidence>
<dbReference type="AlphaFoldDB" id="A0A255EHR9"/>
<feature type="region of interest" description="Disordered" evidence="1">
    <location>
        <begin position="1"/>
        <end position="108"/>
    </location>
</feature>
<accession>A0A255EHR9</accession>
<feature type="transmembrane region" description="Helical" evidence="2">
    <location>
        <begin position="140"/>
        <end position="162"/>
    </location>
</feature>
<evidence type="ECO:0000313" key="4">
    <source>
        <dbReference type="Proteomes" id="UP000216300"/>
    </source>
</evidence>
<name>A0A255EHR9_9ACTN</name>
<keyword evidence="2" id="KW-0812">Transmembrane</keyword>
<sequence>MTDPRQPDPREPVRPPSGPTEDAASIATPPRRSGDRPAAPRPHQEAPNPGGPAYGAPPTVGQSGHTEPPRPAAPRPGERSWTPQPGSSPDQPAGPRYVPQAPGPRIDAPQHDAEEVWVNQGTGRDFAAPSTAPKSKRPPIWVIALIAGLVFALLGGGLFWVLGQRSGPQVADPNDPDAQTGSGPVLAYLNALAAGDIDTALSLGPRGPGADTLLNAEALQESLTRTPLRDITVYEPDPAAPNLVNAAYTLGGQQVRTSFGVHRENDGSWVLDRSTVTLTITATRTDGVPLLINGIEVTENTLEVVPGSYAIATGLPFLDYDPAGDVLATSLDAYPSLTILEPRLTEEGTEALQARAKESLAECLTRRSVDPDGCPQSVDPGSAVVPDSARWTSARDPWPQAQQRLSAEDKGTAEMSVPLDLRLTVTFASGGTTSDAPVQIAAMLNADMRVTSEDAIEIVWQ</sequence>
<dbReference type="RefSeq" id="WP_094455476.1">
    <property type="nucleotide sequence ID" value="NZ_NMVJ01000010.1"/>
</dbReference>
<evidence type="ECO:0000256" key="1">
    <source>
        <dbReference type="SAM" id="MobiDB-lite"/>
    </source>
</evidence>
<evidence type="ECO:0000313" key="3">
    <source>
        <dbReference type="EMBL" id="OYN88982.1"/>
    </source>
</evidence>
<feature type="compositionally biased region" description="Polar residues" evidence="1">
    <location>
        <begin position="81"/>
        <end position="90"/>
    </location>
</feature>
<feature type="compositionally biased region" description="Basic and acidic residues" evidence="1">
    <location>
        <begin position="1"/>
        <end position="13"/>
    </location>
</feature>
<comment type="caution">
    <text evidence="3">The sequence shown here is derived from an EMBL/GenBank/DDBJ whole genome shotgun (WGS) entry which is preliminary data.</text>
</comment>
<dbReference type="EMBL" id="NMVJ01000010">
    <property type="protein sequence ID" value="OYN88982.1"/>
    <property type="molecule type" value="Genomic_DNA"/>
</dbReference>
<dbReference type="OrthoDB" id="3721275at2"/>
<keyword evidence="2" id="KW-0472">Membrane</keyword>
<feature type="region of interest" description="Disordered" evidence="1">
    <location>
        <begin position="372"/>
        <end position="412"/>
    </location>
</feature>
<proteinExistence type="predicted"/>
<protein>
    <recommendedName>
        <fullName evidence="5">DUF4878 domain-containing protein</fullName>
    </recommendedName>
</protein>
<organism evidence="3 4">
    <name type="scientific">Parenemella sanctibonifatiensis</name>
    <dbReference type="NCBI Taxonomy" id="2016505"/>
    <lineage>
        <taxon>Bacteria</taxon>
        <taxon>Bacillati</taxon>
        <taxon>Actinomycetota</taxon>
        <taxon>Actinomycetes</taxon>
        <taxon>Propionibacteriales</taxon>
        <taxon>Propionibacteriaceae</taxon>
        <taxon>Parenemella</taxon>
    </lineage>
</organism>
<keyword evidence="4" id="KW-1185">Reference proteome</keyword>
<dbReference type="Proteomes" id="UP000216300">
    <property type="component" value="Unassembled WGS sequence"/>
</dbReference>
<gene>
    <name evidence="3" type="ORF">CGZ91_11945</name>
</gene>
<keyword evidence="2" id="KW-1133">Transmembrane helix</keyword>
<reference evidence="3 4" key="1">
    <citation type="submission" date="2017-07" db="EMBL/GenBank/DDBJ databases">
        <title>Draft whole genome sequences of clinical Proprionibacteriaceae strains.</title>
        <authorList>
            <person name="Bernier A.-M."/>
            <person name="Bernard K."/>
            <person name="Domingo M.-C."/>
        </authorList>
    </citation>
    <scope>NUCLEOTIDE SEQUENCE [LARGE SCALE GENOMIC DNA]</scope>
    <source>
        <strain evidence="3 4">NML 150081</strain>
    </source>
</reference>
<evidence type="ECO:0008006" key="5">
    <source>
        <dbReference type="Google" id="ProtNLM"/>
    </source>
</evidence>